<feature type="domain" description="NACHT" evidence="3">
    <location>
        <begin position="249"/>
        <end position="397"/>
    </location>
</feature>
<sequence>MKKWSQKLGSKLKRDKLKKEESHLAERGSSQCVPDESNQASDTLKPSAIDVSSEILDSSLQAARQALVYTRTVTGKHLEHENKPGYYGQVALSVVNRLSVFTNSVKKFADVITDTQGVDQSILDLFETLDSVYEFIEDTTEIKIHPSYERIITSLAQQTVECAYFIRDYANKKIFWIRAARNAIGEPIKSRVQSYQGAFKNLLEEFQTQPPYASGAGLSTRKKCLPGTRVEVLDEIIEWINDMDENCPRLFWLAGQAGVGKSAIAHSIALRFKSIRRLGSFFCFDRNQSVDGRREKIFSTIARDLASLDSQIKHELAKAIKNEISLCKTPDLQLEWEKFVLEPLRITSQISTGPILVVIDALDESGDPSSRRELLKILEKETSSLPVNIRFLVTSRPEKDITLTFNKSHIRTKTMNTIPENETNRDILSYFKTTLEAEITDGFFTNAHLKRLVDLSQGLFQWAFLASQYLIGIGNSAGLIPTERYEKLLNLNTQNIRLINGPLDVMYNQILSYLFDSDDPQVMDRFRSVIGSIVTASEPLSLKNLIALRGEDISMSRRETDIKVVIQYMGSLLSGTNDPSSPIRPLHLSFREYLLDESRSGNFWINPSDHHRGFAFGCLRIMSSELRFNICDISNSHIRNIDDEGLPERILSSISSQLSYSSRFWTVHVSSTAFDSLLAERVEKFFHDYFLLWLEVLSLLKAVGGAAKSMSNLISWCSECHETLYNFSIEGKRFVQLFCTAIAESAPHIYLSTLPFCPQDSIIYKTFIDRFRNIFRIASEPLQGWPLGRRRIDGMTDIQCASFSHGGQYLAVGLAGKSNLVKVLDSETLKIIWVMETEPQPHTRFVDTVRFSTGDKSLVFAILTDDSATWTDDSATSTDDSATSTNIYSFDILTGVKILQTRFPRGTSIKLSEDARFVALYLDEGLFIVQNLETKEEVIKIKIKHAPDHCYEFSNTDDDVFFAYLNKDIGPQLWSLETDAVLRRLQPPSPDLLDESRLRVYHIFLNGQRIIFNISDSIYIWNLRDNSLITLQGYESIQNFTMTPSRDCISIKLVNQLILHDMSEGIELRCETAISVFPGNLFSKDEKRLVVFESEYLDVWDIDGWRSFAPTHHSKSLPPYPLSPVVSLDGKYFLAGTLESRYHEIWDFESRQRIRTLTHTSSNRGNDPLRPGMFSSMNRYFGYVSDKRNVMVYDIHSETTKNISLVVEVQSIAFSQDETLLAILGVSGEAVYIWNIDSPAIIDVLNIPKSPRPEYFTKFKASSTFRYFAYTTFPSDIILFDGTQLIPLDYLTHGSNWDDFVFSLDEERMLISRGSKIFHINLITAEYQVVTLQGNPFTPGQRSIFFTSNSEALLFKKSTYRAEPEYCICLIWPTSSFPLPGIPR</sequence>
<proteinExistence type="predicted"/>
<accession>A0AAV5ACI0</accession>
<dbReference type="InterPro" id="IPR007111">
    <property type="entry name" value="NACHT_NTPase"/>
</dbReference>
<dbReference type="Proteomes" id="UP001050691">
    <property type="component" value="Unassembled WGS sequence"/>
</dbReference>
<dbReference type="PROSITE" id="PS50837">
    <property type="entry name" value="NACHT"/>
    <property type="match status" value="1"/>
</dbReference>
<evidence type="ECO:0000259" key="3">
    <source>
        <dbReference type="PROSITE" id="PS50837"/>
    </source>
</evidence>
<gene>
    <name evidence="4" type="ORF">Clacol_004948</name>
</gene>
<evidence type="ECO:0000313" key="5">
    <source>
        <dbReference type="Proteomes" id="UP001050691"/>
    </source>
</evidence>
<evidence type="ECO:0000256" key="1">
    <source>
        <dbReference type="ARBA" id="ARBA00022737"/>
    </source>
</evidence>
<dbReference type="Gene3D" id="2.130.10.10">
    <property type="entry name" value="YVTN repeat-like/Quinoprotein amine dehydrogenase"/>
    <property type="match status" value="2"/>
</dbReference>
<dbReference type="InterPro" id="IPR027417">
    <property type="entry name" value="P-loop_NTPase"/>
</dbReference>
<feature type="compositionally biased region" description="Basic residues" evidence="2">
    <location>
        <begin position="1"/>
        <end position="16"/>
    </location>
</feature>
<dbReference type="InterPro" id="IPR015943">
    <property type="entry name" value="WD40/YVTN_repeat-like_dom_sf"/>
</dbReference>
<dbReference type="SUPFAM" id="SSF52540">
    <property type="entry name" value="P-loop containing nucleoside triphosphate hydrolases"/>
    <property type="match status" value="1"/>
</dbReference>
<dbReference type="EMBL" id="BPWL01000005">
    <property type="protein sequence ID" value="GJJ10721.1"/>
    <property type="molecule type" value="Genomic_DNA"/>
</dbReference>
<comment type="caution">
    <text evidence="4">The sequence shown here is derived from an EMBL/GenBank/DDBJ whole genome shotgun (WGS) entry which is preliminary data.</text>
</comment>
<dbReference type="PANTHER" id="PTHR10039:SF14">
    <property type="entry name" value="NACHT DOMAIN-CONTAINING PROTEIN"/>
    <property type="match status" value="1"/>
</dbReference>
<dbReference type="InterPro" id="IPR056884">
    <property type="entry name" value="NPHP3-like_N"/>
</dbReference>
<dbReference type="PANTHER" id="PTHR10039">
    <property type="entry name" value="AMELOGENIN"/>
    <property type="match status" value="1"/>
</dbReference>
<reference evidence="4" key="1">
    <citation type="submission" date="2021-10" db="EMBL/GenBank/DDBJ databases">
        <title>De novo Genome Assembly of Clathrus columnatus (Basidiomycota, Fungi) Using Illumina and Nanopore Sequence Data.</title>
        <authorList>
            <person name="Ogiso-Tanaka E."/>
            <person name="Itagaki H."/>
            <person name="Hosoya T."/>
            <person name="Hosaka K."/>
        </authorList>
    </citation>
    <scope>NUCLEOTIDE SEQUENCE</scope>
    <source>
        <strain evidence="4">MO-923</strain>
    </source>
</reference>
<evidence type="ECO:0000256" key="2">
    <source>
        <dbReference type="SAM" id="MobiDB-lite"/>
    </source>
</evidence>
<dbReference type="Gene3D" id="3.40.50.300">
    <property type="entry name" value="P-loop containing nucleotide triphosphate hydrolases"/>
    <property type="match status" value="1"/>
</dbReference>
<name>A0AAV5ACI0_9AGAM</name>
<dbReference type="SUPFAM" id="SSF82171">
    <property type="entry name" value="DPP6 N-terminal domain-like"/>
    <property type="match status" value="1"/>
</dbReference>
<evidence type="ECO:0000313" key="4">
    <source>
        <dbReference type="EMBL" id="GJJ10721.1"/>
    </source>
</evidence>
<feature type="region of interest" description="Disordered" evidence="2">
    <location>
        <begin position="1"/>
        <end position="43"/>
    </location>
</feature>
<protein>
    <recommendedName>
        <fullName evidence="3">NACHT domain-containing protein</fullName>
    </recommendedName>
</protein>
<keyword evidence="1" id="KW-0677">Repeat</keyword>
<feature type="compositionally biased region" description="Polar residues" evidence="2">
    <location>
        <begin position="28"/>
        <end position="43"/>
    </location>
</feature>
<dbReference type="Pfam" id="PF24883">
    <property type="entry name" value="NPHP3_N"/>
    <property type="match status" value="1"/>
</dbReference>
<feature type="compositionally biased region" description="Basic and acidic residues" evidence="2">
    <location>
        <begin position="17"/>
        <end position="26"/>
    </location>
</feature>
<organism evidence="4 5">
    <name type="scientific">Clathrus columnatus</name>
    <dbReference type="NCBI Taxonomy" id="1419009"/>
    <lineage>
        <taxon>Eukaryota</taxon>
        <taxon>Fungi</taxon>
        <taxon>Dikarya</taxon>
        <taxon>Basidiomycota</taxon>
        <taxon>Agaricomycotina</taxon>
        <taxon>Agaricomycetes</taxon>
        <taxon>Phallomycetidae</taxon>
        <taxon>Phallales</taxon>
        <taxon>Clathraceae</taxon>
        <taxon>Clathrus</taxon>
    </lineage>
</organism>
<keyword evidence="5" id="KW-1185">Reference proteome</keyword>